<dbReference type="InterPro" id="IPR043148">
    <property type="entry name" value="TagF_C"/>
</dbReference>
<sequence>MRTLVFSPYLSSLFNAVMLDRLQEEIHAGGAEKLYFLSCFQTFDICAFNKTSESSNCYYCEANIVNTLKLVEGEYDVLRLAQLITPEDRVTADDFFRNVTDIRHDLYFETFDVGEAAISPYITRTRDKNLVRENKDTFLRRVSYNSLLVYLGVKRFLQEHQIEKVIFFNGRLDYTRSVLRACQALSVDCYLYERVRPGGIIECFHNVLPHTIEARQALIDEAWSDPTVPQEEKMRIGSNYYERKRKGEVIIARSFVVAQEKNRLPAGIDFSRKNVVLYNSSDDEIAAVGPMYKNPFFQGQEDGTQYVVDFYGKNFPEYNLIIRMHPNLKGLTYHYVEVIRSLHQKYPNIYVIAPESDVDTYALLDTAWKVISFGTSMGLEASFWGKPVVLLAKARYFYADVAYVPADRSGVDALLTDDLMPKDKTNAVKFGYYYLNGGTKTRYFFSKGLNQNYFKGQPMKKFTLKQKLINRAIKVYTRLTKKKVVIRTF</sequence>
<evidence type="ECO:0008006" key="3">
    <source>
        <dbReference type="Google" id="ProtNLM"/>
    </source>
</evidence>
<proteinExistence type="predicted"/>
<dbReference type="GO" id="GO:0000271">
    <property type="term" value="P:polysaccharide biosynthetic process"/>
    <property type="evidence" value="ECO:0007669"/>
    <property type="project" value="InterPro"/>
</dbReference>
<evidence type="ECO:0000313" key="1">
    <source>
        <dbReference type="EMBL" id="MBT1688334.1"/>
    </source>
</evidence>
<gene>
    <name evidence="1" type="ORF">KK078_17315</name>
</gene>
<reference evidence="1 2" key="1">
    <citation type="submission" date="2021-05" db="EMBL/GenBank/DDBJ databases">
        <title>A Polyphasic approach of four new species of the genus Ohtaekwangia: Ohtaekwangia histidinii sp. nov., Ohtaekwangia cretensis sp. nov., Ohtaekwangia indiensis sp. nov., Ohtaekwangia reichenbachii sp. nov. from diverse environment.</title>
        <authorList>
            <person name="Octaviana S."/>
        </authorList>
    </citation>
    <scope>NUCLEOTIDE SEQUENCE [LARGE SCALE GENOMIC DNA]</scope>
    <source>
        <strain evidence="1 2">PWU37</strain>
    </source>
</reference>
<protein>
    <recommendedName>
        <fullName evidence="3">Capsule polysaccharide biosynthesis protein</fullName>
    </recommendedName>
</protein>
<dbReference type="GO" id="GO:0015774">
    <property type="term" value="P:polysaccharide transport"/>
    <property type="evidence" value="ECO:0007669"/>
    <property type="project" value="InterPro"/>
</dbReference>
<dbReference type="RefSeq" id="WP_254091562.1">
    <property type="nucleotide sequence ID" value="NZ_JAHESC010000025.1"/>
</dbReference>
<evidence type="ECO:0000313" key="2">
    <source>
        <dbReference type="Proteomes" id="UP001319180"/>
    </source>
</evidence>
<comment type="caution">
    <text evidence="1">The sequence shown here is derived from an EMBL/GenBank/DDBJ whole genome shotgun (WGS) entry which is preliminary data.</text>
</comment>
<dbReference type="EMBL" id="JAHESC010000025">
    <property type="protein sequence ID" value="MBT1688334.1"/>
    <property type="molecule type" value="Genomic_DNA"/>
</dbReference>
<accession>A0AAP2DAK1</accession>
<keyword evidence="2" id="KW-1185">Reference proteome</keyword>
<organism evidence="1 2">
    <name type="scientific">Dawidia soli</name>
    <dbReference type="NCBI Taxonomy" id="2782352"/>
    <lineage>
        <taxon>Bacteria</taxon>
        <taxon>Pseudomonadati</taxon>
        <taxon>Bacteroidota</taxon>
        <taxon>Cytophagia</taxon>
        <taxon>Cytophagales</taxon>
        <taxon>Chryseotaleaceae</taxon>
        <taxon>Dawidia</taxon>
    </lineage>
</organism>
<dbReference type="Gene3D" id="3.40.50.12580">
    <property type="match status" value="1"/>
</dbReference>
<dbReference type="SUPFAM" id="SSF53756">
    <property type="entry name" value="UDP-Glycosyltransferase/glycogen phosphorylase"/>
    <property type="match status" value="1"/>
</dbReference>
<dbReference type="InterPro" id="IPR007833">
    <property type="entry name" value="Capsule_polysaccharide_synth"/>
</dbReference>
<name>A0AAP2DAK1_9BACT</name>
<dbReference type="AlphaFoldDB" id="A0AAP2DAK1"/>
<dbReference type="Proteomes" id="UP001319180">
    <property type="component" value="Unassembled WGS sequence"/>
</dbReference>
<dbReference type="Pfam" id="PF05159">
    <property type="entry name" value="Capsule_synth"/>
    <property type="match status" value="1"/>
</dbReference>